<keyword evidence="1" id="KW-1133">Transmembrane helix</keyword>
<feature type="transmembrane region" description="Helical" evidence="1">
    <location>
        <begin position="6"/>
        <end position="24"/>
    </location>
</feature>
<keyword evidence="1" id="KW-0812">Transmembrane</keyword>
<accession>A0ABY8QH64</accession>
<keyword evidence="3" id="KW-1185">Reference proteome</keyword>
<name>A0ABY8QH64_9RHOB</name>
<feature type="transmembrane region" description="Helical" evidence="1">
    <location>
        <begin position="95"/>
        <end position="118"/>
    </location>
</feature>
<evidence type="ECO:0000256" key="1">
    <source>
        <dbReference type="SAM" id="Phobius"/>
    </source>
</evidence>
<sequence>MSSILSTIPLWVFPLLLGLIVLGLRALGDRSSPVLVIYALPLLGLLSLNTASRLGWAAVLALALAWVVGAGLGHAAQPKWTVSRSARRVVLRGEAVTMVTILTLFVVNFAVGMTQGIAPDLAGGILFAAGYGSIAGLLSGSLAGRALSVWRTPLS</sequence>
<evidence type="ECO:0000313" key="2">
    <source>
        <dbReference type="EMBL" id="WGW03879.1"/>
    </source>
</evidence>
<dbReference type="Proteomes" id="UP001241605">
    <property type="component" value="Chromosome"/>
</dbReference>
<proteinExistence type="predicted"/>
<keyword evidence="1" id="KW-0472">Membrane</keyword>
<feature type="transmembrane region" description="Helical" evidence="1">
    <location>
        <begin position="54"/>
        <end position="75"/>
    </location>
</feature>
<dbReference type="RefSeq" id="WP_282300509.1">
    <property type="nucleotide sequence ID" value="NZ_CP124616.1"/>
</dbReference>
<dbReference type="EMBL" id="CP124616">
    <property type="protein sequence ID" value="WGW03879.1"/>
    <property type="molecule type" value="Genomic_DNA"/>
</dbReference>
<reference evidence="2 3" key="1">
    <citation type="submission" date="2023-05" db="EMBL/GenBank/DDBJ databases">
        <title>YMD87, complete Genome.</title>
        <authorList>
            <person name="Zhang J."/>
            <person name="Xu X."/>
        </authorList>
    </citation>
    <scope>NUCLEOTIDE SEQUENCE [LARGE SCALE GENOMIC DNA]</scope>
    <source>
        <strain evidence="2 3">YMD87</strain>
    </source>
</reference>
<organism evidence="2 3">
    <name type="scientific">Tropicibacter oceani</name>
    <dbReference type="NCBI Taxonomy" id="3058420"/>
    <lineage>
        <taxon>Bacteria</taxon>
        <taxon>Pseudomonadati</taxon>
        <taxon>Pseudomonadota</taxon>
        <taxon>Alphaproteobacteria</taxon>
        <taxon>Rhodobacterales</taxon>
        <taxon>Roseobacteraceae</taxon>
        <taxon>Tropicibacter</taxon>
    </lineage>
</organism>
<feature type="transmembrane region" description="Helical" evidence="1">
    <location>
        <begin position="124"/>
        <end position="147"/>
    </location>
</feature>
<protein>
    <submittedName>
        <fullName evidence="2">Uncharacterized protein</fullName>
    </submittedName>
</protein>
<evidence type="ECO:0000313" key="3">
    <source>
        <dbReference type="Proteomes" id="UP001241605"/>
    </source>
</evidence>
<feature type="transmembrane region" description="Helical" evidence="1">
    <location>
        <begin position="31"/>
        <end position="48"/>
    </location>
</feature>
<gene>
    <name evidence="2" type="ORF">QF118_18485</name>
</gene>